<dbReference type="PROSITE" id="PS50097">
    <property type="entry name" value="BTB"/>
    <property type="match status" value="1"/>
</dbReference>
<dbReference type="WBParaSite" id="SPAL_0001108300.1">
    <property type="protein sequence ID" value="SPAL_0001108300.1"/>
    <property type="gene ID" value="SPAL_0001108300"/>
</dbReference>
<dbReference type="CDD" id="cd14733">
    <property type="entry name" value="BACK"/>
    <property type="match status" value="1"/>
</dbReference>
<evidence type="ECO:0000259" key="1">
    <source>
        <dbReference type="PROSITE" id="PS50097"/>
    </source>
</evidence>
<feature type="domain" description="MATH" evidence="2">
    <location>
        <begin position="174"/>
        <end position="303"/>
    </location>
</feature>
<evidence type="ECO:0000259" key="2">
    <source>
        <dbReference type="PROSITE" id="PS50144"/>
    </source>
</evidence>
<dbReference type="InterPro" id="IPR011333">
    <property type="entry name" value="SKP1/BTB/POZ_sf"/>
</dbReference>
<dbReference type="InterPro" id="IPR002083">
    <property type="entry name" value="MATH/TRAF_dom"/>
</dbReference>
<dbReference type="Gene3D" id="1.25.40.420">
    <property type="match status" value="1"/>
</dbReference>
<dbReference type="SUPFAM" id="SSF49599">
    <property type="entry name" value="TRAF domain-like"/>
    <property type="match status" value="2"/>
</dbReference>
<reference evidence="4" key="1">
    <citation type="submission" date="2017-02" db="UniProtKB">
        <authorList>
            <consortium name="WormBaseParasite"/>
        </authorList>
    </citation>
    <scope>IDENTIFICATION</scope>
</reference>
<dbReference type="STRING" id="174720.A0A0N5BZ90"/>
<dbReference type="InterPro" id="IPR000210">
    <property type="entry name" value="BTB/POZ_dom"/>
</dbReference>
<dbReference type="Gene3D" id="3.30.710.10">
    <property type="entry name" value="Potassium Channel Kv1.1, Chain A"/>
    <property type="match status" value="1"/>
</dbReference>
<evidence type="ECO:0000313" key="4">
    <source>
        <dbReference type="WBParaSite" id="SPAL_0001108300.1"/>
    </source>
</evidence>
<dbReference type="PANTHER" id="PTHR24413">
    <property type="entry name" value="SPECKLE-TYPE POZ PROTEIN"/>
    <property type="match status" value="1"/>
</dbReference>
<dbReference type="Gene3D" id="2.60.210.10">
    <property type="entry name" value="Apoptosis, Tumor Necrosis Factor Receptor Associated Protein 2, Chain A"/>
    <property type="match status" value="2"/>
</dbReference>
<dbReference type="AlphaFoldDB" id="A0A0N5BZ90"/>
<dbReference type="SMART" id="SM00061">
    <property type="entry name" value="MATH"/>
    <property type="match status" value="2"/>
</dbReference>
<dbReference type="Pfam" id="PF22486">
    <property type="entry name" value="MATH_2"/>
    <property type="match status" value="2"/>
</dbReference>
<name>A0A0N5BZ90_STREA</name>
<keyword evidence="3" id="KW-1185">Reference proteome</keyword>
<dbReference type="SMART" id="SM00225">
    <property type="entry name" value="BTB"/>
    <property type="match status" value="1"/>
</dbReference>
<protein>
    <submittedName>
        <fullName evidence="4">BTB domain-containing protein</fullName>
    </submittedName>
</protein>
<dbReference type="Proteomes" id="UP000046392">
    <property type="component" value="Unplaced"/>
</dbReference>
<feature type="domain" description="MATH" evidence="2">
    <location>
        <begin position="21"/>
        <end position="149"/>
    </location>
</feature>
<dbReference type="Pfam" id="PF00651">
    <property type="entry name" value="BTB"/>
    <property type="match status" value="1"/>
</dbReference>
<dbReference type="InterPro" id="IPR008974">
    <property type="entry name" value="TRAF-like"/>
</dbReference>
<accession>A0A0N5BZ90</accession>
<dbReference type="SUPFAM" id="SSF54695">
    <property type="entry name" value="POZ domain"/>
    <property type="match status" value="1"/>
</dbReference>
<organism evidence="3 4">
    <name type="scientific">Strongyloides papillosus</name>
    <name type="common">Intestinal threadworm</name>
    <dbReference type="NCBI Taxonomy" id="174720"/>
    <lineage>
        <taxon>Eukaryota</taxon>
        <taxon>Metazoa</taxon>
        <taxon>Ecdysozoa</taxon>
        <taxon>Nematoda</taxon>
        <taxon>Chromadorea</taxon>
        <taxon>Rhabditida</taxon>
        <taxon>Tylenchina</taxon>
        <taxon>Panagrolaimomorpha</taxon>
        <taxon>Strongyloidoidea</taxon>
        <taxon>Strongyloididae</taxon>
        <taxon>Strongyloides</taxon>
    </lineage>
</organism>
<feature type="domain" description="BTB" evidence="1">
    <location>
        <begin position="356"/>
        <end position="423"/>
    </location>
</feature>
<proteinExistence type="predicted"/>
<evidence type="ECO:0000313" key="3">
    <source>
        <dbReference type="Proteomes" id="UP000046392"/>
    </source>
</evidence>
<sequence>MGQEKSKPFNGFNLLQTGDNNFKYMYTIENFSLRTEKTGEKIISPIFVIGSKERSEWRLEIYPNGQGEKSKEYVSVFLTLLKPEKAKVKLRFSILNDKEEEKNISIEDNIIDLNKGSGWGFPNFVKKDFLLDRSNGLLINDKFTIICEAEITDLKYENSIPYDVLYISQTDVNNFKYKYTIQNFSLRSEKTGEKIISSTFVIGSKERSEWCLHIYPNGGEEESKEYVSVYLVLLKPDKAKAKYRFSILNDKEEEKNVKFATESEDFVNNDKGSGFSKFVKRDFLLNESNGLLVNGCLVIFCEAEIIYLKTENHDNLEIVDSKTENRDNPETSMNILNPQSKLSLDYGNLYDSPLFYDCVIKVEDTEIQVHKAILAARSPVFYDILNSKLEGSQKNIIEINDFSTEVVRKMLKYIYKDEVSDIRDMENEIFEIANKYELHRLKAISEQSMLSSLSIENVLERFALSDKYQIERMKECCEKIILENMEYLKETEEWKKFIHGRPSLVESLLFKLSNISSTGSNSEKKEK</sequence>
<dbReference type="GO" id="GO:0030163">
    <property type="term" value="P:protein catabolic process"/>
    <property type="evidence" value="ECO:0007669"/>
    <property type="project" value="UniProtKB-ARBA"/>
</dbReference>
<dbReference type="PROSITE" id="PS50144">
    <property type="entry name" value="MATH"/>
    <property type="match status" value="2"/>
</dbReference>